<evidence type="ECO:0000256" key="4">
    <source>
        <dbReference type="SAM" id="MobiDB-lite"/>
    </source>
</evidence>
<keyword evidence="1" id="KW-0418">Kinase</keyword>
<feature type="region of interest" description="Disordered" evidence="4">
    <location>
        <begin position="187"/>
        <end position="286"/>
    </location>
</feature>
<evidence type="ECO:0000313" key="6">
    <source>
        <dbReference type="EMBL" id="KAK7325127.1"/>
    </source>
</evidence>
<dbReference type="Gene3D" id="1.10.510.10">
    <property type="entry name" value="Transferase(Phosphotransferase) domain 1"/>
    <property type="match status" value="1"/>
</dbReference>
<dbReference type="FunFam" id="3.30.200.20:FF:000162">
    <property type="entry name" value="Adenine nucleotide alpha hydrolase-like domain kinase"/>
    <property type="match status" value="1"/>
</dbReference>
<keyword evidence="1" id="KW-0723">Serine/threonine-protein kinase</keyword>
<dbReference type="Proteomes" id="UP001367508">
    <property type="component" value="Unassembled WGS sequence"/>
</dbReference>
<gene>
    <name evidence="6" type="ORF">VNO77_29224</name>
</gene>
<evidence type="ECO:0000256" key="2">
    <source>
        <dbReference type="ARBA" id="ARBA00022741"/>
    </source>
</evidence>
<dbReference type="GO" id="GO:0004674">
    <property type="term" value="F:protein serine/threonine kinase activity"/>
    <property type="evidence" value="ECO:0007669"/>
    <property type="project" value="UniProtKB-KW"/>
</dbReference>
<feature type="compositionally biased region" description="Polar residues" evidence="4">
    <location>
        <begin position="218"/>
        <end position="236"/>
    </location>
</feature>
<keyword evidence="1" id="KW-0808">Transferase</keyword>
<dbReference type="InterPro" id="IPR008266">
    <property type="entry name" value="Tyr_kinase_AS"/>
</dbReference>
<dbReference type="AlphaFoldDB" id="A0AAN9Q7P9"/>
<keyword evidence="3" id="KW-0067">ATP-binding</keyword>
<evidence type="ECO:0000256" key="3">
    <source>
        <dbReference type="ARBA" id="ARBA00022840"/>
    </source>
</evidence>
<dbReference type="FunFam" id="1.10.510.10:FF:000298">
    <property type="entry name" value="Adenine nucleotide alpha hydrolase-like domain kinase"/>
    <property type="match status" value="1"/>
</dbReference>
<dbReference type="InterPro" id="IPR001245">
    <property type="entry name" value="Ser-Thr/Tyr_kinase_cat_dom"/>
</dbReference>
<sequence length="695" mass="76967">MSREPQKRGKQEKGSDGAEKVIVAVKASKEIPKTALVWSLTHVVQPGDCITLLVVVPSQSSGRRLWGFPRFAGDCASGHKKSTPGTSSEQKSDITDSCSQMILQLHDVYDPNKINVKIKIVSGSPCGAVAAEAKKAQANWVVLDKQLKHEEKQCMEELQCNIVVMKRSQPKVLRLNLVGSQKKELDEACPLPSGQDDMPGKQTKKNDSLNSIKGPVVTPTSSPELGTPFTATEAGNSSVSSSDPGTSPFFISEMNGESKKEETIKENQELDDTISDTDSENLSTSSASLRFQPWITDLLLHQQSSQHTEERSERSRNRLQSSTTRALLEKFSRLDREAEIEISTYKTDLDFSGNVREAIALSRNSPPGPPPLCSICQHKAPVFGKPPRWFSYAELELATGGFSQANFLAEGGFGSVHRGILPDGQVIAVKQHKLASSQGDLEFCSEVEVLSCAQHRNVVMLIGFCIEDKRRLLVYEYICNGSLDSHLYGRQREPLEWSARQKVAVGAARGLRYLHEECRVGCIIHRDMRPNNILITHDFEPLVGDFGLARWQPDGDTGVETRVIGTFGYLAPEYAQSGQITEKADVYSFGVVLVELVTGRKAVDLNRPKGQQCLTEWARPLLEEYAIEELIDPRLGSHYAEHEVYCMLHAASLCIRRDPYSRPRMSQVLRILEGDMVMDGNYISTPSYDVGNRSS</sequence>
<dbReference type="FunFam" id="3.40.50.620:FF:000211">
    <property type="entry name" value="Dual-specific kinase DSK1-like"/>
    <property type="match status" value="1"/>
</dbReference>
<feature type="compositionally biased region" description="Basic and acidic residues" evidence="4">
    <location>
        <begin position="307"/>
        <end position="316"/>
    </location>
</feature>
<reference evidence="6 7" key="1">
    <citation type="submission" date="2024-01" db="EMBL/GenBank/DDBJ databases">
        <title>The genomes of 5 underutilized Papilionoideae crops provide insights into root nodulation and disease resistanc.</title>
        <authorList>
            <person name="Jiang F."/>
        </authorList>
    </citation>
    <scope>NUCLEOTIDE SEQUENCE [LARGE SCALE GENOMIC DNA]</scope>
    <source>
        <strain evidence="6">LVBAO_FW01</strain>
        <tissue evidence="6">Leaves</tissue>
    </source>
</reference>
<dbReference type="PROSITE" id="PS00109">
    <property type="entry name" value="PROTEIN_KINASE_TYR"/>
    <property type="match status" value="1"/>
</dbReference>
<keyword evidence="7" id="KW-1185">Reference proteome</keyword>
<feature type="domain" description="Protein kinase" evidence="5">
    <location>
        <begin position="402"/>
        <end position="678"/>
    </location>
</feature>
<dbReference type="GO" id="GO:0005524">
    <property type="term" value="F:ATP binding"/>
    <property type="evidence" value="ECO:0007669"/>
    <property type="project" value="UniProtKB-KW"/>
</dbReference>
<dbReference type="CDD" id="cd14066">
    <property type="entry name" value="STKc_IRAK"/>
    <property type="match status" value="1"/>
</dbReference>
<organism evidence="6 7">
    <name type="scientific">Canavalia gladiata</name>
    <name type="common">Sword bean</name>
    <name type="synonym">Dolichos gladiatus</name>
    <dbReference type="NCBI Taxonomy" id="3824"/>
    <lineage>
        <taxon>Eukaryota</taxon>
        <taxon>Viridiplantae</taxon>
        <taxon>Streptophyta</taxon>
        <taxon>Embryophyta</taxon>
        <taxon>Tracheophyta</taxon>
        <taxon>Spermatophyta</taxon>
        <taxon>Magnoliopsida</taxon>
        <taxon>eudicotyledons</taxon>
        <taxon>Gunneridae</taxon>
        <taxon>Pentapetalae</taxon>
        <taxon>rosids</taxon>
        <taxon>fabids</taxon>
        <taxon>Fabales</taxon>
        <taxon>Fabaceae</taxon>
        <taxon>Papilionoideae</taxon>
        <taxon>50 kb inversion clade</taxon>
        <taxon>NPAAA clade</taxon>
        <taxon>indigoferoid/millettioid clade</taxon>
        <taxon>Phaseoleae</taxon>
        <taxon>Canavalia</taxon>
    </lineage>
</organism>
<evidence type="ECO:0000256" key="1">
    <source>
        <dbReference type="ARBA" id="ARBA00022527"/>
    </source>
</evidence>
<feature type="region of interest" description="Disordered" evidence="4">
    <location>
        <begin position="302"/>
        <end position="322"/>
    </location>
</feature>
<dbReference type="Pfam" id="PF07714">
    <property type="entry name" value="PK_Tyr_Ser-Thr"/>
    <property type="match status" value="1"/>
</dbReference>
<evidence type="ECO:0000259" key="5">
    <source>
        <dbReference type="PROSITE" id="PS50011"/>
    </source>
</evidence>
<dbReference type="PROSITE" id="PS50011">
    <property type="entry name" value="PROTEIN_KINASE_DOM"/>
    <property type="match status" value="1"/>
</dbReference>
<dbReference type="EMBL" id="JAYMYQ010000006">
    <property type="protein sequence ID" value="KAK7325127.1"/>
    <property type="molecule type" value="Genomic_DNA"/>
</dbReference>
<accession>A0AAN9Q7P9</accession>
<dbReference type="PANTHER" id="PTHR47989">
    <property type="entry name" value="OS01G0750732 PROTEIN"/>
    <property type="match status" value="1"/>
</dbReference>
<name>A0AAN9Q7P9_CANGL</name>
<dbReference type="SUPFAM" id="SSF56112">
    <property type="entry name" value="Protein kinase-like (PK-like)"/>
    <property type="match status" value="1"/>
</dbReference>
<evidence type="ECO:0000313" key="7">
    <source>
        <dbReference type="Proteomes" id="UP001367508"/>
    </source>
</evidence>
<keyword evidence="2" id="KW-0547">Nucleotide-binding</keyword>
<comment type="caution">
    <text evidence="6">The sequence shown here is derived from an EMBL/GenBank/DDBJ whole genome shotgun (WGS) entry which is preliminary data.</text>
</comment>
<feature type="compositionally biased region" description="Basic and acidic residues" evidence="4">
    <location>
        <begin position="256"/>
        <end position="268"/>
    </location>
</feature>
<feature type="compositionally biased region" description="Acidic residues" evidence="4">
    <location>
        <begin position="269"/>
        <end position="279"/>
    </location>
</feature>
<protein>
    <recommendedName>
        <fullName evidence="5">Protein kinase domain-containing protein</fullName>
    </recommendedName>
</protein>
<dbReference type="Gene3D" id="3.30.200.20">
    <property type="entry name" value="Phosphorylase Kinase, domain 1"/>
    <property type="match status" value="1"/>
</dbReference>
<dbReference type="InterPro" id="IPR011009">
    <property type="entry name" value="Kinase-like_dom_sf"/>
</dbReference>
<dbReference type="InterPro" id="IPR000719">
    <property type="entry name" value="Prot_kinase_dom"/>
</dbReference>
<proteinExistence type="predicted"/>
<dbReference type="CDD" id="cd00293">
    <property type="entry name" value="USP-like"/>
    <property type="match status" value="1"/>
</dbReference>
<dbReference type="PANTHER" id="PTHR47989:SF14">
    <property type="entry name" value="INACTIVE PROTEIN KINASE SELMODRAFT_444075"/>
    <property type="match status" value="1"/>
</dbReference>